<keyword evidence="1" id="KW-1133">Transmembrane helix</keyword>
<dbReference type="EMBL" id="CP036273">
    <property type="protein sequence ID" value="QDU18444.1"/>
    <property type="molecule type" value="Genomic_DNA"/>
</dbReference>
<reference evidence="2 3" key="1">
    <citation type="submission" date="2019-02" db="EMBL/GenBank/DDBJ databases">
        <title>Deep-cultivation of Planctomycetes and their phenomic and genomic characterization uncovers novel biology.</title>
        <authorList>
            <person name="Wiegand S."/>
            <person name="Jogler M."/>
            <person name="Boedeker C."/>
            <person name="Pinto D."/>
            <person name="Vollmers J."/>
            <person name="Rivas-Marin E."/>
            <person name="Kohn T."/>
            <person name="Peeters S.H."/>
            <person name="Heuer A."/>
            <person name="Rast P."/>
            <person name="Oberbeckmann S."/>
            <person name="Bunk B."/>
            <person name="Jeske O."/>
            <person name="Meyerdierks A."/>
            <person name="Storesund J.E."/>
            <person name="Kallscheuer N."/>
            <person name="Luecker S."/>
            <person name="Lage O.M."/>
            <person name="Pohl T."/>
            <person name="Merkel B.J."/>
            <person name="Hornburger P."/>
            <person name="Mueller R.-W."/>
            <person name="Bruemmer F."/>
            <person name="Labrenz M."/>
            <person name="Spormann A.M."/>
            <person name="Op den Camp H."/>
            <person name="Overmann J."/>
            <person name="Amann R."/>
            <person name="Jetten M.S.M."/>
            <person name="Mascher T."/>
            <person name="Medema M.H."/>
            <person name="Devos D.P."/>
            <person name="Kaster A.-K."/>
            <person name="Ovreas L."/>
            <person name="Rohde M."/>
            <person name="Galperin M.Y."/>
            <person name="Jogler C."/>
        </authorList>
    </citation>
    <scope>NUCLEOTIDE SEQUENCE [LARGE SCALE GENOMIC DNA]</scope>
    <source>
        <strain evidence="2 3">ETA_A1</strain>
    </source>
</reference>
<organism evidence="2 3">
    <name type="scientific">Urbifossiella limnaea</name>
    <dbReference type="NCBI Taxonomy" id="2528023"/>
    <lineage>
        <taxon>Bacteria</taxon>
        <taxon>Pseudomonadati</taxon>
        <taxon>Planctomycetota</taxon>
        <taxon>Planctomycetia</taxon>
        <taxon>Gemmatales</taxon>
        <taxon>Gemmataceae</taxon>
        <taxon>Urbifossiella</taxon>
    </lineage>
</organism>
<evidence type="ECO:0000313" key="2">
    <source>
        <dbReference type="EMBL" id="QDU18444.1"/>
    </source>
</evidence>
<dbReference type="RefSeq" id="WP_145233744.1">
    <property type="nucleotide sequence ID" value="NZ_CP036273.1"/>
</dbReference>
<feature type="transmembrane region" description="Helical" evidence="1">
    <location>
        <begin position="29"/>
        <end position="47"/>
    </location>
</feature>
<sequence length="191" mass="19666">MRAQDAIDRLGLIHDQLARAEVYPGFRPPAVALVGALGLLAAAAQPLAPVGFVAYWLGVAGVGGVIGFAAAARSYAHEEDDLERRRTRRVMAQFLPCLLAGGAVTVGVARADAVQLLPGLWALLFGLGVVAARPHLPAAVWFVGAGYVAVGAALMATADAEPSGWAVGGVFGVGHLATAVALRGRREECHE</sequence>
<keyword evidence="3" id="KW-1185">Reference proteome</keyword>
<dbReference type="KEGG" id="uli:ETAA1_03320"/>
<keyword evidence="1" id="KW-0472">Membrane</keyword>
<proteinExistence type="predicted"/>
<protein>
    <submittedName>
        <fullName evidence="2">Uncharacterized protein</fullName>
    </submittedName>
</protein>
<feature type="transmembrane region" description="Helical" evidence="1">
    <location>
        <begin position="139"/>
        <end position="158"/>
    </location>
</feature>
<feature type="transmembrane region" description="Helical" evidence="1">
    <location>
        <begin position="92"/>
        <end position="109"/>
    </location>
</feature>
<name>A0A517XLR7_9BACT</name>
<evidence type="ECO:0000313" key="3">
    <source>
        <dbReference type="Proteomes" id="UP000319576"/>
    </source>
</evidence>
<dbReference type="OrthoDB" id="5624959at2"/>
<gene>
    <name evidence="2" type="ORF">ETAA1_03320</name>
</gene>
<dbReference type="AlphaFoldDB" id="A0A517XLR7"/>
<feature type="transmembrane region" description="Helical" evidence="1">
    <location>
        <begin position="164"/>
        <end position="182"/>
    </location>
</feature>
<dbReference type="Proteomes" id="UP000319576">
    <property type="component" value="Chromosome"/>
</dbReference>
<feature type="transmembrane region" description="Helical" evidence="1">
    <location>
        <begin position="115"/>
        <end position="132"/>
    </location>
</feature>
<keyword evidence="1" id="KW-0812">Transmembrane</keyword>
<evidence type="ECO:0000256" key="1">
    <source>
        <dbReference type="SAM" id="Phobius"/>
    </source>
</evidence>
<accession>A0A517XLR7</accession>
<feature type="transmembrane region" description="Helical" evidence="1">
    <location>
        <begin position="53"/>
        <end position="72"/>
    </location>
</feature>